<dbReference type="HAMAP" id="MF_01411">
    <property type="entry name" value="LPS_assembly_LptD"/>
    <property type="match status" value="1"/>
</dbReference>
<feature type="chain" id="PRO_5009010702" description="LPS-assembly protein LptD" evidence="4">
    <location>
        <begin position="25"/>
        <end position="819"/>
    </location>
</feature>
<comment type="similarity">
    <text evidence="4">Belongs to the LptD family.</text>
</comment>
<evidence type="ECO:0000259" key="7">
    <source>
        <dbReference type="Pfam" id="PF04453"/>
    </source>
</evidence>
<accession>E3BLY8</accession>
<dbReference type="RefSeq" id="WP_009602069.1">
    <property type="nucleotide sequence ID" value="NZ_AEIU01000083.1"/>
</dbReference>
<evidence type="ECO:0000313" key="8">
    <source>
        <dbReference type="EMBL" id="EFP95916.1"/>
    </source>
</evidence>
<evidence type="ECO:0000259" key="6">
    <source>
        <dbReference type="Pfam" id="PF03968"/>
    </source>
</evidence>
<sequence length="819" mass="93236" precursor="true">MLRFSRTVLAASISAALMVPFAQAESFSENKRQESPAIDNQVSIKFKSQTTPLSEDSKPQTIEEVPLIDQCLIDQPDSSKQEPVVVDADHLEAINGEKATYKGNVVAIQGQKRMLADNMVYHQKEEIVVAEGNVTFSDGQIKTISDKATNKLNSDLVTLENTRYNFLCEPGRGEAVYVSKTGKAVYEIEDGTITSCPEGDKSWRMRASSIDIDQDEEEATFYNPRFEIANVPVFYLPFLTVPIGDTRKTGFLYPTVSYGTKDGLGTEIPIYWNLAPDYDLKTTFKNKQKRGNRLDSEFRYLSDAGFSTIKTEYLIEDKKFPEYEHRWGFQWVHTGIFQENWKFETDYSKVSDIRYFTDVDSKIGKQEDGQLIQEFRASYRTHNWDTSILSRDFQVLSQGSQPYRLLPQLSFNYYSPELMKYLDFDVISHISRFDTDAKGKPSATRLHIEPGLTVPIGNTWGNWTTEVRLLSTYYQQDLEGVDTETPGQPLYGLKKEVSRTIPEFRSLAGIVLERDSVILDNYTQTIEPQVQYLYVPTRDQSSIADYDTTLLETDYYGLFRSRKYSGVDKIAGANQFSYGATTRFYDDQFKERLNISFGQIIYLDKATKTQSLLDQTNEEASNYSAWAIEMDFNYDDYLFYHGGVQYDIDSSELQLGNSTLEYRFSKGFAQANYRYVTRKYIESTLGESSSNLNYITEDGISQLGLLAGYQLTRKWSSNAQYFYDLTTDQAIEWLGGLTYTSDCWYIGFTYSNKLVSWEPNFVSYPNSQPTYENNFGFNFGIIGFGTRIGTSSSEVGTAAGSDSAAGMSLGYGRPFLLNN</sequence>
<dbReference type="eggNOG" id="COG1452">
    <property type="taxonomic scope" value="Bacteria"/>
</dbReference>
<dbReference type="NCBIfam" id="NF002997">
    <property type="entry name" value="PRK03761.1"/>
    <property type="match status" value="1"/>
</dbReference>
<gene>
    <name evidence="4" type="primary">lptD</name>
    <name evidence="8" type="ORF">VIBC2010_01533</name>
</gene>
<proteinExistence type="inferred from homology"/>
<dbReference type="GO" id="GO:0015920">
    <property type="term" value="P:lipopolysaccharide transport"/>
    <property type="evidence" value="ECO:0007669"/>
    <property type="project" value="InterPro"/>
</dbReference>
<evidence type="ECO:0000256" key="2">
    <source>
        <dbReference type="ARBA" id="ARBA00023136"/>
    </source>
</evidence>
<feature type="region of interest" description="Disordered" evidence="5">
    <location>
        <begin position="28"/>
        <end position="60"/>
    </location>
</feature>
<dbReference type="STRING" id="796620.VIBC2010_01533"/>
<feature type="compositionally biased region" description="Polar residues" evidence="5">
    <location>
        <begin position="38"/>
        <end position="54"/>
    </location>
</feature>
<keyword evidence="2 4" id="KW-0472">Membrane</keyword>
<keyword evidence="9" id="KW-1185">Reference proteome</keyword>
<feature type="domain" description="LptD C-terminal" evidence="7">
    <location>
        <begin position="325"/>
        <end position="715"/>
    </location>
</feature>
<protein>
    <recommendedName>
        <fullName evidence="4">LPS-assembly protein LptD</fullName>
    </recommendedName>
</protein>
<comment type="function">
    <text evidence="4">Together with LptE, is involved in the assembly of lipopolysaccharide (LPS) at the surface of the outer membrane.</text>
</comment>
<dbReference type="InterPro" id="IPR005653">
    <property type="entry name" value="OstA-like_N"/>
</dbReference>
<dbReference type="OrthoDB" id="9760225at2"/>
<dbReference type="EMBL" id="AEIU01000083">
    <property type="protein sequence ID" value="EFP95916.1"/>
    <property type="molecule type" value="Genomic_DNA"/>
</dbReference>
<comment type="subcellular location">
    <subcellularLocation>
        <location evidence="4">Cell outer membrane</location>
    </subcellularLocation>
</comment>
<feature type="signal peptide" evidence="4">
    <location>
        <begin position="1"/>
        <end position="24"/>
    </location>
</feature>
<comment type="subunit">
    <text evidence="4">Component of the lipopolysaccharide transport and assembly complex. Interacts with LptE and LptA.</text>
</comment>
<dbReference type="InterPro" id="IPR007543">
    <property type="entry name" value="LptD_C"/>
</dbReference>
<dbReference type="InterPro" id="IPR020889">
    <property type="entry name" value="LipoPS_assembly_LptD"/>
</dbReference>
<evidence type="ECO:0000256" key="3">
    <source>
        <dbReference type="ARBA" id="ARBA00023237"/>
    </source>
</evidence>
<dbReference type="Pfam" id="PF04453">
    <property type="entry name" value="LptD"/>
    <property type="match status" value="1"/>
</dbReference>
<evidence type="ECO:0000256" key="1">
    <source>
        <dbReference type="ARBA" id="ARBA00022729"/>
    </source>
</evidence>
<dbReference type="Proteomes" id="UP000002943">
    <property type="component" value="Unassembled WGS sequence"/>
</dbReference>
<dbReference type="Pfam" id="PF03968">
    <property type="entry name" value="LptD_N"/>
    <property type="match status" value="1"/>
</dbReference>
<dbReference type="InterPro" id="IPR050218">
    <property type="entry name" value="LptD"/>
</dbReference>
<reference evidence="8 9" key="1">
    <citation type="journal article" date="2012" name="Int. J. Syst. Evol. Microbiol.">
        <title>Vibrio caribbeanicus sp. nov., isolated from the marine sponge Scleritoderma cyanea.</title>
        <authorList>
            <person name="Hoffmann M."/>
            <person name="Monday S.R."/>
            <person name="Allard M.W."/>
            <person name="Strain E.A."/>
            <person name="Whittaker P."/>
            <person name="Naum M."/>
            <person name="McCarthy P.J."/>
            <person name="Lopez J.V."/>
            <person name="Fischer M."/>
            <person name="Brown E.W."/>
        </authorList>
    </citation>
    <scope>NUCLEOTIDE SEQUENCE [LARGE SCALE GENOMIC DNA]</scope>
    <source>
        <strain evidence="8 9">ATCC BAA-2122</strain>
    </source>
</reference>
<dbReference type="GO" id="GO:0009279">
    <property type="term" value="C:cell outer membrane"/>
    <property type="evidence" value="ECO:0007669"/>
    <property type="project" value="UniProtKB-SubCell"/>
</dbReference>
<comment type="caution">
    <text evidence="8">The sequence shown here is derived from an EMBL/GenBank/DDBJ whole genome shotgun (WGS) entry which is preliminary data.</text>
</comment>
<evidence type="ECO:0000313" key="9">
    <source>
        <dbReference type="Proteomes" id="UP000002943"/>
    </source>
</evidence>
<dbReference type="PANTHER" id="PTHR30189:SF1">
    <property type="entry name" value="LPS-ASSEMBLY PROTEIN LPTD"/>
    <property type="match status" value="1"/>
</dbReference>
<evidence type="ECO:0000256" key="4">
    <source>
        <dbReference type="HAMAP-Rule" id="MF_01411"/>
    </source>
</evidence>
<dbReference type="GO" id="GO:1990351">
    <property type="term" value="C:transporter complex"/>
    <property type="evidence" value="ECO:0007669"/>
    <property type="project" value="TreeGrafter"/>
</dbReference>
<dbReference type="AlphaFoldDB" id="E3BLY8"/>
<dbReference type="Gene3D" id="2.60.450.10">
    <property type="entry name" value="Lipopolysaccharide (LPS) transport protein A like domain"/>
    <property type="match status" value="1"/>
</dbReference>
<name>E3BLY8_9VIBR</name>
<evidence type="ECO:0000256" key="5">
    <source>
        <dbReference type="SAM" id="MobiDB-lite"/>
    </source>
</evidence>
<keyword evidence="1 4" id="KW-0732">Signal</keyword>
<organism evidence="8 9">
    <name type="scientific">Vibrio caribbeanicus ATCC BAA-2122</name>
    <dbReference type="NCBI Taxonomy" id="796620"/>
    <lineage>
        <taxon>Bacteria</taxon>
        <taxon>Pseudomonadati</taxon>
        <taxon>Pseudomonadota</taxon>
        <taxon>Gammaproteobacteria</taxon>
        <taxon>Vibrionales</taxon>
        <taxon>Vibrionaceae</taxon>
        <taxon>Vibrio</taxon>
    </lineage>
</organism>
<dbReference type="GO" id="GO:0043165">
    <property type="term" value="P:Gram-negative-bacterium-type cell outer membrane assembly"/>
    <property type="evidence" value="ECO:0007669"/>
    <property type="project" value="UniProtKB-UniRule"/>
</dbReference>
<keyword evidence="3 4" id="KW-0998">Cell outer membrane</keyword>
<feature type="domain" description="Organic solvent tolerance-like N-terminal" evidence="6">
    <location>
        <begin position="86"/>
        <end position="217"/>
    </location>
</feature>
<dbReference type="PANTHER" id="PTHR30189">
    <property type="entry name" value="LPS-ASSEMBLY PROTEIN"/>
    <property type="match status" value="1"/>
</dbReference>
<comment type="caution">
    <text evidence="4">Lacks conserved residue(s) required for the propagation of feature annotation.</text>
</comment>